<comment type="similarity">
    <text evidence="2 6">Belongs to the band 7/mec-2 family. HflK subfamily.</text>
</comment>
<dbReference type="SMART" id="SM00244">
    <property type="entry name" value="PHB"/>
    <property type="match status" value="1"/>
</dbReference>
<comment type="caution">
    <text evidence="9">The sequence shown here is derived from an EMBL/GenBank/DDBJ whole genome shotgun (WGS) entry which is preliminary data.</text>
</comment>
<keyword evidence="10" id="KW-1185">Reference proteome</keyword>
<dbReference type="EMBL" id="JACYFC010000001">
    <property type="protein sequence ID" value="MBD5770410.1"/>
    <property type="molecule type" value="Genomic_DNA"/>
</dbReference>
<dbReference type="NCBIfam" id="TIGR01933">
    <property type="entry name" value="hflK"/>
    <property type="match status" value="1"/>
</dbReference>
<keyword evidence="9" id="KW-0645">Protease</keyword>
<dbReference type="PANTHER" id="PTHR43327:SF2">
    <property type="entry name" value="MODULATOR OF FTSH PROTEASE HFLK"/>
    <property type="match status" value="1"/>
</dbReference>
<dbReference type="InterPro" id="IPR036013">
    <property type="entry name" value="Band_7/SPFH_dom_sf"/>
</dbReference>
<evidence type="ECO:0000256" key="4">
    <source>
        <dbReference type="ARBA" id="ARBA00022989"/>
    </source>
</evidence>
<sequence length="415" mass="46065">MAWNEPGNNDNDPWNPDKNRNNGTGRSDDGREKDTNNDDPWGRKSGGKDQGPPDLDEAFRKLMDMLGVKKSRKTGGPNGGGSNMSGKFGGSLIIIVLLAIGGLWAATGIYQVDQQERGVVMRLGKYHSTVMPGLHWNAPLIDSVSKVNVTKVRSLDHKALMLTVDDAIVEVGVGVQYSVQNPKDFLFNVRRPEDSLAQITESALRHVVGSSEMDQILTEGRELLAAEVKERMQDYSDAYGTGLLISKVNVENTQAPTQVQEAFDDVIKAKEDELRVRNEAESYANGIIPEARGRAQRIREEAEAYRSEIVARASGQADRFDRLYREYTKAPEVTRRRLYIETMESVYKDVNKVVVDTEGGNNMMYLPLDQLMKQRSASSEGATSVGSGNIGSLTDQVIEEIRKRQSATIRREGRN</sequence>
<dbReference type="InterPro" id="IPR020980">
    <property type="entry name" value="Membrane_HflK_N"/>
</dbReference>
<proteinExistence type="inferred from homology"/>
<comment type="subcellular location">
    <subcellularLocation>
        <location evidence="1">Membrane</location>
        <topology evidence="1">Single-pass membrane protein</topology>
    </subcellularLocation>
</comment>
<comment type="function">
    <text evidence="6">HflC and HflK could encode or regulate a protease.</text>
</comment>
<evidence type="ECO:0000256" key="2">
    <source>
        <dbReference type="ARBA" id="ARBA00006971"/>
    </source>
</evidence>
<keyword evidence="4 6" id="KW-1133">Transmembrane helix</keyword>
<dbReference type="CDD" id="cd03404">
    <property type="entry name" value="SPFH_HflK"/>
    <property type="match status" value="1"/>
</dbReference>
<keyword evidence="5 6" id="KW-0472">Membrane</keyword>
<evidence type="ECO:0000256" key="3">
    <source>
        <dbReference type="ARBA" id="ARBA00022692"/>
    </source>
</evidence>
<feature type="domain" description="Band 7" evidence="8">
    <location>
        <begin position="107"/>
        <end position="267"/>
    </location>
</feature>
<dbReference type="Pfam" id="PF01145">
    <property type="entry name" value="Band_7"/>
    <property type="match status" value="1"/>
</dbReference>
<organism evidence="9 10">
    <name type="scientific">Marinomonas colpomeniae</name>
    <dbReference type="NCBI Taxonomy" id="2774408"/>
    <lineage>
        <taxon>Bacteria</taxon>
        <taxon>Pseudomonadati</taxon>
        <taxon>Pseudomonadota</taxon>
        <taxon>Gammaproteobacteria</taxon>
        <taxon>Oceanospirillales</taxon>
        <taxon>Oceanospirillaceae</taxon>
        <taxon>Marinomonas</taxon>
    </lineage>
</organism>
<evidence type="ECO:0000259" key="8">
    <source>
        <dbReference type="SMART" id="SM00244"/>
    </source>
</evidence>
<dbReference type="InterPro" id="IPR010201">
    <property type="entry name" value="HflK"/>
</dbReference>
<dbReference type="SUPFAM" id="SSF117892">
    <property type="entry name" value="Band 7/SPFH domain"/>
    <property type="match status" value="1"/>
</dbReference>
<dbReference type="Proteomes" id="UP000604161">
    <property type="component" value="Unassembled WGS sequence"/>
</dbReference>
<dbReference type="Gene3D" id="3.30.479.30">
    <property type="entry name" value="Band 7 domain"/>
    <property type="match status" value="1"/>
</dbReference>
<evidence type="ECO:0000313" key="9">
    <source>
        <dbReference type="EMBL" id="MBD5770410.1"/>
    </source>
</evidence>
<feature type="compositionally biased region" description="Basic and acidic residues" evidence="7">
    <location>
        <begin position="15"/>
        <end position="42"/>
    </location>
</feature>
<dbReference type="InterPro" id="IPR001107">
    <property type="entry name" value="Band_7"/>
</dbReference>
<feature type="transmembrane region" description="Helical" evidence="6">
    <location>
        <begin position="92"/>
        <end position="112"/>
    </location>
</feature>
<dbReference type="InterPro" id="IPR001972">
    <property type="entry name" value="Stomatin_HflK_fam"/>
</dbReference>
<dbReference type="RefSeq" id="WP_191593753.1">
    <property type="nucleotide sequence ID" value="NZ_JACYFC010000001.1"/>
</dbReference>
<protein>
    <recommendedName>
        <fullName evidence="6">Protein HflK</fullName>
    </recommendedName>
</protein>
<evidence type="ECO:0000313" key="10">
    <source>
        <dbReference type="Proteomes" id="UP000604161"/>
    </source>
</evidence>
<dbReference type="InterPro" id="IPR050710">
    <property type="entry name" value="Band7/mec-2_domain"/>
</dbReference>
<keyword evidence="9" id="KW-0378">Hydrolase</keyword>
<feature type="compositionally biased region" description="Low complexity" evidence="7">
    <location>
        <begin position="1"/>
        <end position="14"/>
    </location>
</feature>
<comment type="subunit">
    <text evidence="6">HflC and HflK may interact to form a multimeric complex.</text>
</comment>
<dbReference type="GO" id="GO:0008233">
    <property type="term" value="F:peptidase activity"/>
    <property type="evidence" value="ECO:0007669"/>
    <property type="project" value="UniProtKB-KW"/>
</dbReference>
<feature type="region of interest" description="Disordered" evidence="7">
    <location>
        <begin position="1"/>
        <end position="56"/>
    </location>
</feature>
<dbReference type="Pfam" id="PF12221">
    <property type="entry name" value="HflK_N"/>
    <property type="match status" value="1"/>
</dbReference>
<dbReference type="GO" id="GO:0006508">
    <property type="term" value="P:proteolysis"/>
    <property type="evidence" value="ECO:0007669"/>
    <property type="project" value="UniProtKB-KW"/>
</dbReference>
<evidence type="ECO:0000256" key="1">
    <source>
        <dbReference type="ARBA" id="ARBA00004167"/>
    </source>
</evidence>
<evidence type="ECO:0000256" key="7">
    <source>
        <dbReference type="SAM" id="MobiDB-lite"/>
    </source>
</evidence>
<keyword evidence="3 6" id="KW-0812">Transmembrane</keyword>
<evidence type="ECO:0000256" key="6">
    <source>
        <dbReference type="RuleBase" id="RU364113"/>
    </source>
</evidence>
<gene>
    <name evidence="9" type="primary">hflK</name>
    <name evidence="9" type="ORF">IF202_05040</name>
</gene>
<dbReference type="PRINTS" id="PR00721">
    <property type="entry name" value="STOMATIN"/>
</dbReference>
<evidence type="ECO:0000256" key="5">
    <source>
        <dbReference type="ARBA" id="ARBA00023136"/>
    </source>
</evidence>
<dbReference type="PANTHER" id="PTHR43327">
    <property type="entry name" value="STOMATIN-LIKE PROTEIN 2, MITOCHONDRIAL"/>
    <property type="match status" value="1"/>
</dbReference>
<accession>A0ABR8NXQ2</accession>
<reference evidence="9 10" key="1">
    <citation type="submission" date="2020-09" db="EMBL/GenBank/DDBJ databases">
        <title>Marinomonas sp. nov., isolated from the cysticercosis algae of Qingdao, China.</title>
        <authorList>
            <person name="Sun X."/>
        </authorList>
    </citation>
    <scope>NUCLEOTIDE SEQUENCE [LARGE SCALE GENOMIC DNA]</scope>
    <source>
        <strain evidence="9 10">SM2066</strain>
    </source>
</reference>
<name>A0ABR8NXQ2_9GAMM</name>